<keyword evidence="3" id="KW-1185">Reference proteome</keyword>
<evidence type="ECO:0000313" key="3">
    <source>
        <dbReference type="Proteomes" id="UP000030765"/>
    </source>
</evidence>
<name>A0A084WKK6_ANOSI</name>
<sequence length="233" mass="24427">MERACIAAAAGRHPERSEVQVRFCPPASSARATQTSVSPFNAFTPTAHAFTSDAPYAASAPYGQLMPRAMPEQLRPRASFTRSMAGTPAAESTIAPAPTLPRTMDAATRMPGRSTIYGSQVIAVPSQAADPSASRVMTGLLLDPVFAFDMAGPSATQMMAGLSVNPAMANPMMADAATYAAMAAPQVPAQGQPFNAHLGDIGTQPQYWAPATPQMPTHEQHFTAHPGHHNTQA</sequence>
<protein>
    <submittedName>
        <fullName evidence="1 2">Uncharacterized protein</fullName>
    </submittedName>
</protein>
<dbReference type="EMBL" id="ATLV01024123">
    <property type="status" value="NOT_ANNOTATED_CDS"/>
    <property type="molecule type" value="Genomic_DNA"/>
</dbReference>
<gene>
    <name evidence="1" type="ORF">ZHAS_00018797</name>
</gene>
<dbReference type="VEuPathDB" id="VectorBase:ASIC018797"/>
<evidence type="ECO:0000313" key="1">
    <source>
        <dbReference type="EMBL" id="KFB50750.1"/>
    </source>
</evidence>
<dbReference type="AlphaFoldDB" id="A0A084WKK6"/>
<organism evidence="1">
    <name type="scientific">Anopheles sinensis</name>
    <name type="common">Mosquito</name>
    <dbReference type="NCBI Taxonomy" id="74873"/>
    <lineage>
        <taxon>Eukaryota</taxon>
        <taxon>Metazoa</taxon>
        <taxon>Ecdysozoa</taxon>
        <taxon>Arthropoda</taxon>
        <taxon>Hexapoda</taxon>
        <taxon>Insecta</taxon>
        <taxon>Pterygota</taxon>
        <taxon>Neoptera</taxon>
        <taxon>Endopterygota</taxon>
        <taxon>Diptera</taxon>
        <taxon>Nematocera</taxon>
        <taxon>Culicoidea</taxon>
        <taxon>Culicidae</taxon>
        <taxon>Anophelinae</taxon>
        <taxon>Anopheles</taxon>
    </lineage>
</organism>
<accession>A0A084WKK6</accession>
<dbReference type="VEuPathDB" id="VectorBase:ASIS009058"/>
<dbReference type="EMBL" id="ATLV01024124">
    <property type="status" value="NOT_ANNOTATED_CDS"/>
    <property type="molecule type" value="Genomic_DNA"/>
</dbReference>
<proteinExistence type="predicted"/>
<evidence type="ECO:0000313" key="2">
    <source>
        <dbReference type="EnsemblMetazoa" id="ASIC018797-PA"/>
    </source>
</evidence>
<dbReference type="Proteomes" id="UP000030765">
    <property type="component" value="Unassembled WGS sequence"/>
</dbReference>
<reference evidence="2" key="2">
    <citation type="submission" date="2020-05" db="UniProtKB">
        <authorList>
            <consortium name="EnsemblMetazoa"/>
        </authorList>
    </citation>
    <scope>IDENTIFICATION</scope>
</reference>
<dbReference type="EMBL" id="KE525349">
    <property type="protein sequence ID" value="KFB50750.1"/>
    <property type="molecule type" value="Genomic_DNA"/>
</dbReference>
<dbReference type="EnsemblMetazoa" id="ASIC018797-RA">
    <property type="protein sequence ID" value="ASIC018797-PA"/>
    <property type="gene ID" value="ASIC018797"/>
</dbReference>
<reference evidence="1 3" key="1">
    <citation type="journal article" date="2014" name="BMC Genomics">
        <title>Genome sequence of Anopheles sinensis provides insight into genetics basis of mosquito competence for malaria parasites.</title>
        <authorList>
            <person name="Zhou D."/>
            <person name="Zhang D."/>
            <person name="Ding G."/>
            <person name="Shi L."/>
            <person name="Hou Q."/>
            <person name="Ye Y."/>
            <person name="Xu Y."/>
            <person name="Zhou H."/>
            <person name="Xiong C."/>
            <person name="Li S."/>
            <person name="Yu J."/>
            <person name="Hong S."/>
            <person name="Yu X."/>
            <person name="Zou P."/>
            <person name="Chen C."/>
            <person name="Chang X."/>
            <person name="Wang W."/>
            <person name="Lv Y."/>
            <person name="Sun Y."/>
            <person name="Ma L."/>
            <person name="Shen B."/>
            <person name="Zhu C."/>
        </authorList>
    </citation>
    <scope>NUCLEOTIDE SEQUENCE [LARGE SCALE GENOMIC DNA]</scope>
</reference>